<keyword evidence="2" id="KW-1185">Reference proteome</keyword>
<dbReference type="OrthoDB" id="2441101at2759"/>
<accession>A0A8H4A925</accession>
<organism evidence="1 2">
    <name type="scientific">Gigaspora margarita</name>
    <dbReference type="NCBI Taxonomy" id="4874"/>
    <lineage>
        <taxon>Eukaryota</taxon>
        <taxon>Fungi</taxon>
        <taxon>Fungi incertae sedis</taxon>
        <taxon>Mucoromycota</taxon>
        <taxon>Glomeromycotina</taxon>
        <taxon>Glomeromycetes</taxon>
        <taxon>Diversisporales</taxon>
        <taxon>Gigasporaceae</taxon>
        <taxon>Gigaspora</taxon>
    </lineage>
</organism>
<gene>
    <name evidence="1" type="ORF">F8M41_001677</name>
</gene>
<proteinExistence type="predicted"/>
<name>A0A8H4A925_GIGMA</name>
<comment type="caution">
    <text evidence="1">The sequence shown here is derived from an EMBL/GenBank/DDBJ whole genome shotgun (WGS) entry which is preliminary data.</text>
</comment>
<reference evidence="1 2" key="1">
    <citation type="journal article" date="2019" name="Environ. Microbiol.">
        <title>At the nexus of three kingdoms: the genome of the mycorrhizal fungus Gigaspora margarita provides insights into plant, endobacterial and fungal interactions.</title>
        <authorList>
            <person name="Venice F."/>
            <person name="Ghignone S."/>
            <person name="Salvioli di Fossalunga A."/>
            <person name="Amselem J."/>
            <person name="Novero M."/>
            <person name="Xianan X."/>
            <person name="Sedzielewska Toro K."/>
            <person name="Morin E."/>
            <person name="Lipzen A."/>
            <person name="Grigoriev I.V."/>
            <person name="Henrissat B."/>
            <person name="Martin F.M."/>
            <person name="Bonfante P."/>
        </authorList>
    </citation>
    <scope>NUCLEOTIDE SEQUENCE [LARGE SCALE GENOMIC DNA]</scope>
    <source>
        <strain evidence="1 2">BEG34</strain>
    </source>
</reference>
<dbReference type="EMBL" id="WTPW01001136">
    <property type="protein sequence ID" value="KAF0453753.1"/>
    <property type="molecule type" value="Genomic_DNA"/>
</dbReference>
<evidence type="ECO:0000313" key="1">
    <source>
        <dbReference type="EMBL" id="KAF0453753.1"/>
    </source>
</evidence>
<sequence>MIHLKSTSITALFRQEILMVTTIAITGHKSKFLYRVYARPSGKDKEDALSSLINNIELPLKQTDNHKNLSTTHDDTQDDQTKPLESKIFMFV</sequence>
<protein>
    <submittedName>
        <fullName evidence="1">Uncharacterized protein</fullName>
    </submittedName>
</protein>
<dbReference type="Proteomes" id="UP000439903">
    <property type="component" value="Unassembled WGS sequence"/>
</dbReference>
<dbReference type="AlphaFoldDB" id="A0A8H4A925"/>
<evidence type="ECO:0000313" key="2">
    <source>
        <dbReference type="Proteomes" id="UP000439903"/>
    </source>
</evidence>